<dbReference type="STRING" id="335543.Sfum_2382"/>
<dbReference type="InterPro" id="IPR050697">
    <property type="entry name" value="Adenylyl/Guanylyl_Cyclase_3/4"/>
</dbReference>
<dbReference type="SUPFAM" id="SSF55073">
    <property type="entry name" value="Nucleotide cyclase"/>
    <property type="match status" value="1"/>
</dbReference>
<dbReference type="eggNOG" id="COG4252">
    <property type="taxonomic scope" value="Bacteria"/>
</dbReference>
<dbReference type="GO" id="GO:0035556">
    <property type="term" value="P:intracellular signal transduction"/>
    <property type="evidence" value="ECO:0007669"/>
    <property type="project" value="InterPro"/>
</dbReference>
<keyword evidence="2" id="KW-0472">Membrane</keyword>
<dbReference type="KEGG" id="sfu:Sfum_2382"/>
<feature type="transmembrane region" description="Helical" evidence="2">
    <location>
        <begin position="418"/>
        <end position="436"/>
    </location>
</feature>
<organism evidence="4 5">
    <name type="scientific">Syntrophobacter fumaroxidans (strain DSM 10017 / MPOB)</name>
    <dbReference type="NCBI Taxonomy" id="335543"/>
    <lineage>
        <taxon>Bacteria</taxon>
        <taxon>Pseudomonadati</taxon>
        <taxon>Thermodesulfobacteriota</taxon>
        <taxon>Syntrophobacteria</taxon>
        <taxon>Syntrophobacterales</taxon>
        <taxon>Syntrophobacteraceae</taxon>
        <taxon>Syntrophobacter</taxon>
    </lineage>
</organism>
<name>A0LKW1_SYNFM</name>
<dbReference type="Proteomes" id="UP000001784">
    <property type="component" value="Chromosome"/>
</dbReference>
<sequence>MGRKLIEGGLAGAGAAMVALLFWAVGFFDLWEFATWSWRVDFFAAPSAQTEKIKLILLDQNSLAWGKKEKGWPWPWPREVYTTVIDFCNRGGAKAVVFDMIFSESSFFGVDDDRALAAAIDRAPAFVMPFSVGRQVGEADAWPPEIPRRCPIRISNLAEWLASAPSRGAVMPKASFPVPEVCSGSAVLGNVIQEPDADGVFRRCHLFHFFDGLAVPSLSLAAYLAGQGLCPPVSPAPTTVGGQTAAPTPSSGPVTVRPQPADEALHSSGTLPLEEITVRDGCCRIGERCIPIDTRGRAILRFRGPVGTYRSFSAAAVIESELRLREGGEPIIRDPGVLRDCTVFLGASAPALLDLRPTPISRVSPGVELHATVLDNLLSDDFLSEAPAWFCILSTLFLSMLGSLLVVSGKTARHSTMAAAAVLPLPVAAGFLAYGLGYWWPIVVHESAVALSLALGISINYAHEWKRRAFIKKAFKYYLSPAVVEKILADPSRLVLGGERRELSIFFSDLQGFSSISERLDPPALTSLLNEYLSDMTDIILEEEGTLDKYEGDAVIAFWNAPVDQPDHALRACRAAIRCQHRLDERREEFRRKTGELLYQRIGINTGSVVVGNMGSGKRFDYTVLGDAANLASRLEGANKVFGTYTMVSEDTWTQVGGELLGREIGLLRVVGRKNPVRVYEVIGFASTAENDGLNAFASALALYYAGGLSAALEAFRMLSDDPVARVYAARCESLLREDEASRDIVWNLKEK</sequence>
<dbReference type="OrthoDB" id="9806735at2"/>
<dbReference type="Pfam" id="PF00211">
    <property type="entry name" value="Guanylate_cyc"/>
    <property type="match status" value="1"/>
</dbReference>
<dbReference type="SMART" id="SM00044">
    <property type="entry name" value="CYCc"/>
    <property type="match status" value="1"/>
</dbReference>
<protein>
    <submittedName>
        <fullName evidence="4">Adenylate/guanylate cyclase</fullName>
    </submittedName>
</protein>
<dbReference type="AlphaFoldDB" id="A0LKW1"/>
<dbReference type="GO" id="GO:0006171">
    <property type="term" value="P:cAMP biosynthetic process"/>
    <property type="evidence" value="ECO:0007669"/>
    <property type="project" value="TreeGrafter"/>
</dbReference>
<evidence type="ECO:0000313" key="4">
    <source>
        <dbReference type="EMBL" id="ABK18063.1"/>
    </source>
</evidence>
<gene>
    <name evidence="4" type="ordered locus">Sfum_2382</name>
</gene>
<proteinExistence type="predicted"/>
<dbReference type="SMART" id="SM01080">
    <property type="entry name" value="CHASE2"/>
    <property type="match status" value="1"/>
</dbReference>
<dbReference type="EMBL" id="CP000478">
    <property type="protein sequence ID" value="ABK18063.1"/>
    <property type="molecule type" value="Genomic_DNA"/>
</dbReference>
<evidence type="ECO:0000256" key="1">
    <source>
        <dbReference type="SAM" id="MobiDB-lite"/>
    </source>
</evidence>
<dbReference type="InParanoid" id="A0LKW1"/>
<dbReference type="Gene3D" id="3.30.70.1230">
    <property type="entry name" value="Nucleotide cyclase"/>
    <property type="match status" value="1"/>
</dbReference>
<dbReference type="GO" id="GO:0004016">
    <property type="term" value="F:adenylate cyclase activity"/>
    <property type="evidence" value="ECO:0007669"/>
    <property type="project" value="UniProtKB-ARBA"/>
</dbReference>
<dbReference type="InterPro" id="IPR029787">
    <property type="entry name" value="Nucleotide_cyclase"/>
</dbReference>
<dbReference type="RefSeq" id="WP_011699231.1">
    <property type="nucleotide sequence ID" value="NC_008554.1"/>
</dbReference>
<dbReference type="HOGENOM" id="CLU_000445_85_1_7"/>
<dbReference type="PROSITE" id="PS50125">
    <property type="entry name" value="GUANYLATE_CYCLASE_2"/>
    <property type="match status" value="1"/>
</dbReference>
<dbReference type="PANTHER" id="PTHR43081:SF1">
    <property type="entry name" value="ADENYLATE CYCLASE, TERMINAL-DIFFERENTIATION SPECIFIC"/>
    <property type="match status" value="1"/>
</dbReference>
<feature type="region of interest" description="Disordered" evidence="1">
    <location>
        <begin position="236"/>
        <end position="258"/>
    </location>
</feature>
<reference evidence="4 5" key="1">
    <citation type="submission" date="2006-10" db="EMBL/GenBank/DDBJ databases">
        <title>Complete sequence of Syntrophobacter fumaroxidans MPOB.</title>
        <authorList>
            <consortium name="US DOE Joint Genome Institute"/>
            <person name="Copeland A."/>
            <person name="Lucas S."/>
            <person name="Lapidus A."/>
            <person name="Barry K."/>
            <person name="Detter J.C."/>
            <person name="Glavina del Rio T."/>
            <person name="Hammon N."/>
            <person name="Israni S."/>
            <person name="Pitluck S."/>
            <person name="Goltsman E.G."/>
            <person name="Martinez M."/>
            <person name="Schmutz J."/>
            <person name="Larimer F."/>
            <person name="Land M."/>
            <person name="Hauser L."/>
            <person name="Kyrpides N."/>
            <person name="Kim E."/>
            <person name="Boone D.R."/>
            <person name="Brockman F."/>
            <person name="Culley D."/>
            <person name="Ferry J."/>
            <person name="Gunsalus R."/>
            <person name="McInerney M.J."/>
            <person name="Morrison M."/>
            <person name="Plugge C."/>
            <person name="Rohlin L."/>
            <person name="Scholten J."/>
            <person name="Sieber J."/>
            <person name="Stams A.J.M."/>
            <person name="Worm P."/>
            <person name="Henstra A.M."/>
            <person name="Richardson P."/>
        </authorList>
    </citation>
    <scope>NUCLEOTIDE SEQUENCE [LARGE SCALE GENOMIC DNA]</scope>
    <source>
        <strain evidence="5">DSM 10017 / MPOB</strain>
    </source>
</reference>
<dbReference type="PANTHER" id="PTHR43081">
    <property type="entry name" value="ADENYLATE CYCLASE, TERMINAL-DIFFERENTIATION SPECIFIC-RELATED"/>
    <property type="match status" value="1"/>
</dbReference>
<feature type="compositionally biased region" description="Polar residues" evidence="1">
    <location>
        <begin position="236"/>
        <end position="253"/>
    </location>
</feature>
<dbReference type="InterPro" id="IPR001054">
    <property type="entry name" value="A/G_cyclase"/>
</dbReference>
<feature type="transmembrane region" description="Helical" evidence="2">
    <location>
        <begin position="386"/>
        <end position="406"/>
    </location>
</feature>
<dbReference type="Pfam" id="PF05226">
    <property type="entry name" value="CHASE2"/>
    <property type="match status" value="1"/>
</dbReference>
<keyword evidence="2" id="KW-0812">Transmembrane</keyword>
<feature type="transmembrane region" description="Helical" evidence="2">
    <location>
        <begin position="12"/>
        <end position="31"/>
    </location>
</feature>
<keyword evidence="5" id="KW-1185">Reference proteome</keyword>
<keyword evidence="2" id="KW-1133">Transmembrane helix</keyword>
<dbReference type="InterPro" id="IPR007890">
    <property type="entry name" value="CHASE2"/>
</dbReference>
<evidence type="ECO:0000256" key="2">
    <source>
        <dbReference type="SAM" id="Phobius"/>
    </source>
</evidence>
<dbReference type="CDD" id="cd07302">
    <property type="entry name" value="CHD"/>
    <property type="match status" value="1"/>
</dbReference>
<evidence type="ECO:0000313" key="5">
    <source>
        <dbReference type="Proteomes" id="UP000001784"/>
    </source>
</evidence>
<accession>A0LKW1</accession>
<dbReference type="eggNOG" id="COG2114">
    <property type="taxonomic scope" value="Bacteria"/>
</dbReference>
<evidence type="ECO:0000259" key="3">
    <source>
        <dbReference type="PROSITE" id="PS50125"/>
    </source>
</evidence>
<feature type="domain" description="Guanylate cyclase" evidence="3">
    <location>
        <begin position="504"/>
        <end position="636"/>
    </location>
</feature>